<dbReference type="PANTHER" id="PTHR42791">
    <property type="entry name" value="GNAT FAMILY ACETYLTRANSFERASE"/>
    <property type="match status" value="1"/>
</dbReference>
<dbReference type="Proteomes" id="UP000070620">
    <property type="component" value="Unassembled WGS sequence"/>
</dbReference>
<dbReference type="PROSITE" id="PS51186">
    <property type="entry name" value="GNAT"/>
    <property type="match status" value="1"/>
</dbReference>
<keyword evidence="3" id="KW-1185">Reference proteome</keyword>
<protein>
    <submittedName>
        <fullName evidence="2">GCN5 family acetyltransferase</fullName>
    </submittedName>
</protein>
<dbReference type="SUPFAM" id="SSF55729">
    <property type="entry name" value="Acyl-CoA N-acyltransferases (Nat)"/>
    <property type="match status" value="1"/>
</dbReference>
<keyword evidence="2" id="KW-0808">Transferase</keyword>
<dbReference type="CDD" id="cd04301">
    <property type="entry name" value="NAT_SF"/>
    <property type="match status" value="1"/>
</dbReference>
<organism evidence="2 3">
    <name type="scientific">Micromonospora rosaria</name>
    <dbReference type="NCBI Taxonomy" id="47874"/>
    <lineage>
        <taxon>Bacteria</taxon>
        <taxon>Bacillati</taxon>
        <taxon>Actinomycetota</taxon>
        <taxon>Actinomycetes</taxon>
        <taxon>Micromonosporales</taxon>
        <taxon>Micromonosporaceae</taxon>
        <taxon>Micromonospora</taxon>
    </lineage>
</organism>
<accession>A0A136PLV0</accession>
<dbReference type="InterPro" id="IPR052523">
    <property type="entry name" value="Trichothecene_AcTrans"/>
</dbReference>
<dbReference type="RefSeq" id="WP_067370973.1">
    <property type="nucleotide sequence ID" value="NZ_JBIUBN010000009.1"/>
</dbReference>
<dbReference type="EMBL" id="LRQV01000117">
    <property type="protein sequence ID" value="KXK59367.1"/>
    <property type="molecule type" value="Genomic_DNA"/>
</dbReference>
<sequence length="202" mass="21672">MEFDIRRIGPELVTGVAEVLAEAFDGYPWTDWTVAADRHRERLTSMFALTVATVGVPYGQSWAAVEPGGRPVAAAVWLRPDRPVPDGVWATLADRTRDLAGDRYPALLAAESACAPLRPTAPVFLLATVGVRPDRQGRGLGERVLRPGLAEADRAGVPAALETSSASNVRFYQRLGFTVTGDVTVEGGGPRVWGMRRPVPAV</sequence>
<dbReference type="Pfam" id="PF13508">
    <property type="entry name" value="Acetyltransf_7"/>
    <property type="match status" value="1"/>
</dbReference>
<gene>
    <name evidence="2" type="ORF">AWW66_24615</name>
</gene>
<dbReference type="InterPro" id="IPR000182">
    <property type="entry name" value="GNAT_dom"/>
</dbReference>
<dbReference type="InterPro" id="IPR016181">
    <property type="entry name" value="Acyl_CoA_acyltransferase"/>
</dbReference>
<dbReference type="PANTHER" id="PTHR42791:SF1">
    <property type="entry name" value="N-ACETYLTRANSFERASE DOMAIN-CONTAINING PROTEIN"/>
    <property type="match status" value="1"/>
</dbReference>
<feature type="domain" description="N-acetyltransferase" evidence="1">
    <location>
        <begin position="3"/>
        <end position="200"/>
    </location>
</feature>
<evidence type="ECO:0000259" key="1">
    <source>
        <dbReference type="PROSITE" id="PS51186"/>
    </source>
</evidence>
<evidence type="ECO:0000313" key="2">
    <source>
        <dbReference type="EMBL" id="KXK59367.1"/>
    </source>
</evidence>
<proteinExistence type="predicted"/>
<reference evidence="2 3" key="1">
    <citation type="submission" date="2016-01" db="EMBL/GenBank/DDBJ databases">
        <title>Whole genome sequence and analysis of Micromonospora rosaria DSM 803, which can produce antibacterial substance rosamicin.</title>
        <authorList>
            <person name="Yang H."/>
            <person name="He X."/>
            <person name="Zhu D."/>
        </authorList>
    </citation>
    <scope>NUCLEOTIDE SEQUENCE [LARGE SCALE GENOMIC DNA]</scope>
    <source>
        <strain evidence="2 3">DSM 803</strain>
    </source>
</reference>
<dbReference type="OrthoDB" id="7057833at2"/>
<dbReference type="GO" id="GO:0016747">
    <property type="term" value="F:acyltransferase activity, transferring groups other than amino-acyl groups"/>
    <property type="evidence" value="ECO:0007669"/>
    <property type="project" value="InterPro"/>
</dbReference>
<dbReference type="AlphaFoldDB" id="A0A136PLV0"/>
<name>A0A136PLV0_9ACTN</name>
<evidence type="ECO:0000313" key="3">
    <source>
        <dbReference type="Proteomes" id="UP000070620"/>
    </source>
</evidence>
<comment type="caution">
    <text evidence="2">The sequence shown here is derived from an EMBL/GenBank/DDBJ whole genome shotgun (WGS) entry which is preliminary data.</text>
</comment>
<dbReference type="Gene3D" id="3.40.630.30">
    <property type="match status" value="1"/>
</dbReference>